<evidence type="ECO:0000313" key="1">
    <source>
        <dbReference type="EMBL" id="AWW00265.1"/>
    </source>
</evidence>
<dbReference type="OrthoDB" id="823324at2"/>
<gene>
    <name evidence="1" type="ORF">DJ013_19645</name>
</gene>
<sequence length="209" mass="23845">MIKIEPFKNIDKALHALDNGGRFYNLLTQANDGLIVEAELSKVAGLFNNKQQMMLFLDISISKLDEEKREEVISKMEIELREAYLKYKPVHIIPSQAYTRGKLAANTIITGTPTLKESNDELIGFIMIPILTGEVTTFSMIPLIDLYDVYELRDEPSDTSFIIAHIKDREKLPNRKIKVAGVLKELKSDMDEEVASKRFLEAVYHLEID</sequence>
<accession>A0A2Z4GGW8</accession>
<dbReference type="Proteomes" id="UP000249873">
    <property type="component" value="Chromosome"/>
</dbReference>
<dbReference type="KEGG" id="als:DJ013_19645"/>
<dbReference type="AlphaFoldDB" id="A0A2Z4GGW8"/>
<dbReference type="EMBL" id="CP029480">
    <property type="protein sequence ID" value="AWW00265.1"/>
    <property type="molecule type" value="Genomic_DNA"/>
</dbReference>
<organism evidence="1 2">
    <name type="scientific">Arcticibacterium luteifluviistationis</name>
    <dbReference type="NCBI Taxonomy" id="1784714"/>
    <lineage>
        <taxon>Bacteria</taxon>
        <taxon>Pseudomonadati</taxon>
        <taxon>Bacteroidota</taxon>
        <taxon>Cytophagia</taxon>
        <taxon>Cytophagales</taxon>
        <taxon>Leadbetterellaceae</taxon>
        <taxon>Arcticibacterium</taxon>
    </lineage>
</organism>
<dbReference type="RefSeq" id="WP_111373632.1">
    <property type="nucleotide sequence ID" value="NZ_CP029480.1"/>
</dbReference>
<protein>
    <submittedName>
        <fullName evidence="1">Uncharacterized protein</fullName>
    </submittedName>
</protein>
<proteinExistence type="predicted"/>
<reference evidence="1 2" key="1">
    <citation type="submission" date="2018-05" db="EMBL/GenBank/DDBJ databases">
        <title>Complete genome sequence of Arcticibacterium luteifluviistationis SM1504T, a cytophagaceae bacterium isolated from Arctic surface seawater.</title>
        <authorList>
            <person name="Li Y."/>
            <person name="Qin Q.-L."/>
        </authorList>
    </citation>
    <scope>NUCLEOTIDE SEQUENCE [LARGE SCALE GENOMIC DNA]</scope>
    <source>
        <strain evidence="1 2">SM1504</strain>
    </source>
</reference>
<evidence type="ECO:0000313" key="2">
    <source>
        <dbReference type="Proteomes" id="UP000249873"/>
    </source>
</evidence>
<keyword evidence="2" id="KW-1185">Reference proteome</keyword>
<name>A0A2Z4GGW8_9BACT</name>